<organism evidence="1 2">
    <name type="scientific">Entomoplasma ellychniae</name>
    <dbReference type="NCBI Taxonomy" id="2114"/>
    <lineage>
        <taxon>Bacteria</taxon>
        <taxon>Bacillati</taxon>
        <taxon>Mycoplasmatota</taxon>
        <taxon>Mollicutes</taxon>
        <taxon>Entomoplasmatales</taxon>
        <taxon>Entomoplasmataceae</taxon>
        <taxon>Entomoplasma</taxon>
    </lineage>
</organism>
<protein>
    <submittedName>
        <fullName evidence="1">Uncharacterized protein</fullName>
    </submittedName>
</protein>
<accession>A0A8E2QYZ0</accession>
<name>A0A8E2QYZ0_9MOLU</name>
<comment type="caution">
    <text evidence="1">The sequence shown here is derived from an EMBL/GenBank/DDBJ whole genome shotgun (WGS) entry which is preliminary data.</text>
</comment>
<dbReference type="RefSeq" id="WP_281253989.1">
    <property type="nucleotide sequence ID" value="NZ_PHND01000001.1"/>
</dbReference>
<keyword evidence="2" id="KW-1185">Reference proteome</keyword>
<evidence type="ECO:0000313" key="1">
    <source>
        <dbReference type="EMBL" id="PPE04450.1"/>
    </source>
</evidence>
<dbReference type="Proteomes" id="UP000239010">
    <property type="component" value="Unassembled WGS sequence"/>
</dbReference>
<proteinExistence type="predicted"/>
<gene>
    <name evidence="1" type="ORF">EELLY_v1c01250</name>
</gene>
<dbReference type="AlphaFoldDB" id="A0A8E2QYZ0"/>
<sequence length="41" mass="4556">MNKTLTLIATIIVIESAGLICTSAVNTNTYIMLEKTKNNWK</sequence>
<reference evidence="1 2" key="1">
    <citation type="submission" date="2017-11" db="EMBL/GenBank/DDBJ databases">
        <title>Genome sequence of Entomoplasma ellychniae ELCN-1 (ATCC 43707).</title>
        <authorList>
            <person name="Lo W.-S."/>
            <person name="Gasparich G.E."/>
            <person name="Kuo C.-H."/>
        </authorList>
    </citation>
    <scope>NUCLEOTIDE SEQUENCE [LARGE SCALE GENOMIC DNA]</scope>
    <source>
        <strain evidence="1 2">ELCN-1</strain>
    </source>
</reference>
<evidence type="ECO:0000313" key="2">
    <source>
        <dbReference type="Proteomes" id="UP000239010"/>
    </source>
</evidence>
<dbReference type="EMBL" id="PHND01000001">
    <property type="protein sequence ID" value="PPE04450.1"/>
    <property type="molecule type" value="Genomic_DNA"/>
</dbReference>